<feature type="domain" description="RNA polymerase sigma factor 70 region 4 type 2" evidence="5">
    <location>
        <begin position="131"/>
        <end position="179"/>
    </location>
</feature>
<dbReference type="SUPFAM" id="SSF88659">
    <property type="entry name" value="Sigma3 and sigma4 domains of RNA polymerase sigma factors"/>
    <property type="match status" value="1"/>
</dbReference>
<dbReference type="AlphaFoldDB" id="Q2IY00"/>
<dbReference type="NCBIfam" id="TIGR02937">
    <property type="entry name" value="sigma70-ECF"/>
    <property type="match status" value="1"/>
</dbReference>
<dbReference type="SUPFAM" id="SSF88946">
    <property type="entry name" value="Sigma2 domain of RNA polymerase sigma factors"/>
    <property type="match status" value="1"/>
</dbReference>
<dbReference type="InterPro" id="IPR013325">
    <property type="entry name" value="RNA_pol_sigma_r2"/>
</dbReference>
<evidence type="ECO:0000256" key="4">
    <source>
        <dbReference type="ARBA" id="ARBA00023163"/>
    </source>
</evidence>
<dbReference type="STRING" id="316058.RPB_2205"/>
<dbReference type="Gene3D" id="1.10.10.10">
    <property type="entry name" value="Winged helix-like DNA-binding domain superfamily/Winged helix DNA-binding domain"/>
    <property type="match status" value="1"/>
</dbReference>
<dbReference type="GO" id="GO:0006352">
    <property type="term" value="P:DNA-templated transcription initiation"/>
    <property type="evidence" value="ECO:0007669"/>
    <property type="project" value="InterPro"/>
</dbReference>
<dbReference type="GO" id="GO:0016987">
    <property type="term" value="F:sigma factor activity"/>
    <property type="evidence" value="ECO:0007669"/>
    <property type="project" value="UniProtKB-KW"/>
</dbReference>
<dbReference type="Pfam" id="PF08281">
    <property type="entry name" value="Sigma70_r4_2"/>
    <property type="match status" value="1"/>
</dbReference>
<dbReference type="InterPro" id="IPR013324">
    <property type="entry name" value="RNA_pol_sigma_r3/r4-like"/>
</dbReference>
<dbReference type="InterPro" id="IPR014284">
    <property type="entry name" value="RNA_pol_sigma-70_dom"/>
</dbReference>
<sequence length="193" mass="21889">MSRAPCNSDGTAHGLGEAVPVLRESFGQRSLLTVMVDRYGDLRRRLTRRLGSADWADDALQDTYVRLNGSEVVGEVRNPVAYLLRAAFNNALNLRRAETRRLSADEVDALLHIADDAPDVLRIIEGRSDIERLKRIMTELTPRQREILLAARVDGLSRHEIADRLGISVSLVEKELRRAQEFCMLRFQQKTPR</sequence>
<keyword evidence="4" id="KW-0804">Transcription</keyword>
<dbReference type="Gene3D" id="1.10.1740.10">
    <property type="match status" value="1"/>
</dbReference>
<evidence type="ECO:0000259" key="5">
    <source>
        <dbReference type="Pfam" id="PF08281"/>
    </source>
</evidence>
<keyword evidence="7" id="KW-1185">Reference proteome</keyword>
<organism evidence="6 7">
    <name type="scientific">Rhodopseudomonas palustris (strain HaA2)</name>
    <dbReference type="NCBI Taxonomy" id="316058"/>
    <lineage>
        <taxon>Bacteria</taxon>
        <taxon>Pseudomonadati</taxon>
        <taxon>Pseudomonadota</taxon>
        <taxon>Alphaproteobacteria</taxon>
        <taxon>Hyphomicrobiales</taxon>
        <taxon>Nitrobacteraceae</taxon>
        <taxon>Rhodopseudomonas</taxon>
    </lineage>
</organism>
<dbReference type="PANTHER" id="PTHR43133">
    <property type="entry name" value="RNA POLYMERASE ECF-TYPE SIGMA FACTO"/>
    <property type="match status" value="1"/>
</dbReference>
<dbReference type="CDD" id="cd06171">
    <property type="entry name" value="Sigma70_r4"/>
    <property type="match status" value="1"/>
</dbReference>
<dbReference type="Proteomes" id="UP000008809">
    <property type="component" value="Chromosome"/>
</dbReference>
<evidence type="ECO:0000313" key="6">
    <source>
        <dbReference type="EMBL" id="ABD06910.1"/>
    </source>
</evidence>
<dbReference type="KEGG" id="rpb:RPB_2205"/>
<evidence type="ECO:0000256" key="1">
    <source>
        <dbReference type="ARBA" id="ARBA00010641"/>
    </source>
</evidence>
<proteinExistence type="inferred from homology"/>
<reference evidence="6 7" key="1">
    <citation type="submission" date="2006-01" db="EMBL/GenBank/DDBJ databases">
        <title>Complete sequence of Rhodopseudomonas palustris HaA2.</title>
        <authorList>
            <consortium name="US DOE Joint Genome Institute"/>
            <person name="Copeland A."/>
            <person name="Lucas S."/>
            <person name="Lapidus A."/>
            <person name="Barry K."/>
            <person name="Detter J.C."/>
            <person name="Glavina T."/>
            <person name="Hammon N."/>
            <person name="Israni S."/>
            <person name="Pitluck S."/>
            <person name="Chain P."/>
            <person name="Malfatti S."/>
            <person name="Shin M."/>
            <person name="Vergez L."/>
            <person name="Schmutz J."/>
            <person name="Larimer F."/>
            <person name="Land M."/>
            <person name="Hauser L."/>
            <person name="Pelletier D.A."/>
            <person name="Kyrpides N."/>
            <person name="Anderson I."/>
            <person name="Oda Y."/>
            <person name="Harwood C.S."/>
            <person name="Richardson P."/>
        </authorList>
    </citation>
    <scope>NUCLEOTIDE SEQUENCE [LARGE SCALE GENOMIC DNA]</scope>
    <source>
        <strain evidence="6 7">HaA2</strain>
    </source>
</reference>
<accession>Q2IY00</accession>
<keyword evidence="2" id="KW-0805">Transcription regulation</keyword>
<dbReference type="InterPro" id="IPR013249">
    <property type="entry name" value="RNA_pol_sigma70_r4_t2"/>
</dbReference>
<dbReference type="EMBL" id="CP000250">
    <property type="protein sequence ID" value="ABD06910.1"/>
    <property type="molecule type" value="Genomic_DNA"/>
</dbReference>
<dbReference type="InterPro" id="IPR039425">
    <property type="entry name" value="RNA_pol_sigma-70-like"/>
</dbReference>
<comment type="similarity">
    <text evidence="1">Belongs to the sigma-70 factor family. ECF subfamily.</text>
</comment>
<evidence type="ECO:0000313" key="7">
    <source>
        <dbReference type="Proteomes" id="UP000008809"/>
    </source>
</evidence>
<keyword evidence="3" id="KW-0731">Sigma factor</keyword>
<evidence type="ECO:0000256" key="3">
    <source>
        <dbReference type="ARBA" id="ARBA00023082"/>
    </source>
</evidence>
<dbReference type="HOGENOM" id="CLU_047691_12_3_5"/>
<dbReference type="PANTHER" id="PTHR43133:SF63">
    <property type="entry name" value="RNA POLYMERASE SIGMA FACTOR FECI-RELATED"/>
    <property type="match status" value="1"/>
</dbReference>
<name>Q2IY00_RHOP2</name>
<dbReference type="InterPro" id="IPR036388">
    <property type="entry name" value="WH-like_DNA-bd_sf"/>
</dbReference>
<protein>
    <submittedName>
        <fullName evidence="6">Sigma-24 (FecI-like)</fullName>
    </submittedName>
</protein>
<gene>
    <name evidence="6" type="ordered locus">RPB_2205</name>
</gene>
<evidence type="ECO:0000256" key="2">
    <source>
        <dbReference type="ARBA" id="ARBA00023015"/>
    </source>
</evidence>
<dbReference type="GO" id="GO:0003677">
    <property type="term" value="F:DNA binding"/>
    <property type="evidence" value="ECO:0007669"/>
    <property type="project" value="InterPro"/>
</dbReference>
<dbReference type="eggNOG" id="COG1595">
    <property type="taxonomic scope" value="Bacteria"/>
</dbReference>